<sequence length="199" mass="22500">MLDRVRAAPGRLLDAAAYLDDFWPRFQRVGDEPFWKLERAQHFREPDVASWNAMIAGDWERSLVLVEEMRPGIASASGPELRRVRVVEQPVTPYLQWEMQILRIRAETGERIRVLPAKSVAHLEGSGTELPEVVVLGSLTMYEVLYDSTGTLSGARRIDDPELLGSCRAELSQLYRQGEELLSYFDREIAPLPPPKPGA</sequence>
<dbReference type="RefSeq" id="WP_203892088.1">
    <property type="nucleotide sequence ID" value="NZ_BOOH01000033.1"/>
</dbReference>
<keyword evidence="3" id="KW-1185">Reference proteome</keyword>
<dbReference type="Proteomes" id="UP000616724">
    <property type="component" value="Unassembled WGS sequence"/>
</dbReference>
<accession>A0A8J3RSK8</accession>
<protein>
    <recommendedName>
        <fullName evidence="1">DUF6879 domain-containing protein</fullName>
    </recommendedName>
</protein>
<evidence type="ECO:0000259" key="1">
    <source>
        <dbReference type="Pfam" id="PF21806"/>
    </source>
</evidence>
<dbReference type="Pfam" id="PF21806">
    <property type="entry name" value="DUF6879"/>
    <property type="match status" value="1"/>
</dbReference>
<reference evidence="2 3" key="1">
    <citation type="submission" date="2021-01" db="EMBL/GenBank/DDBJ databases">
        <title>Whole genome shotgun sequence of Planobispora longispora NBRC 13918.</title>
        <authorList>
            <person name="Komaki H."/>
            <person name="Tamura T."/>
        </authorList>
    </citation>
    <scope>NUCLEOTIDE SEQUENCE [LARGE SCALE GENOMIC DNA]</scope>
    <source>
        <strain evidence="2 3">NBRC 13918</strain>
    </source>
</reference>
<dbReference type="InterPro" id="IPR049244">
    <property type="entry name" value="DUF6879"/>
</dbReference>
<evidence type="ECO:0000313" key="3">
    <source>
        <dbReference type="Proteomes" id="UP000616724"/>
    </source>
</evidence>
<dbReference type="AlphaFoldDB" id="A0A8J3RSK8"/>
<name>A0A8J3RSK8_9ACTN</name>
<feature type="domain" description="DUF6879" evidence="1">
    <location>
        <begin position="21"/>
        <end position="185"/>
    </location>
</feature>
<gene>
    <name evidence="2" type="ORF">Plo01_39470</name>
</gene>
<evidence type="ECO:0000313" key="2">
    <source>
        <dbReference type="EMBL" id="GIH77518.1"/>
    </source>
</evidence>
<comment type="caution">
    <text evidence="2">The sequence shown here is derived from an EMBL/GenBank/DDBJ whole genome shotgun (WGS) entry which is preliminary data.</text>
</comment>
<organism evidence="2 3">
    <name type="scientific">Planobispora longispora</name>
    <dbReference type="NCBI Taxonomy" id="28887"/>
    <lineage>
        <taxon>Bacteria</taxon>
        <taxon>Bacillati</taxon>
        <taxon>Actinomycetota</taxon>
        <taxon>Actinomycetes</taxon>
        <taxon>Streptosporangiales</taxon>
        <taxon>Streptosporangiaceae</taxon>
        <taxon>Planobispora</taxon>
    </lineage>
</organism>
<dbReference type="EMBL" id="BOOH01000033">
    <property type="protein sequence ID" value="GIH77518.1"/>
    <property type="molecule type" value="Genomic_DNA"/>
</dbReference>
<proteinExistence type="predicted"/>